<evidence type="ECO:0000313" key="8">
    <source>
        <dbReference type="Proteomes" id="UP000636010"/>
    </source>
</evidence>
<dbReference type="InterPro" id="IPR026444">
    <property type="entry name" value="Secre_tail"/>
</dbReference>
<dbReference type="InterPro" id="IPR022409">
    <property type="entry name" value="PKD/Chitinase_dom"/>
</dbReference>
<proteinExistence type="predicted"/>
<dbReference type="Pfam" id="PF18962">
    <property type="entry name" value="Por_Secre_tail"/>
    <property type="match status" value="1"/>
</dbReference>
<evidence type="ECO:0000256" key="3">
    <source>
        <dbReference type="ARBA" id="ARBA00022737"/>
    </source>
</evidence>
<protein>
    <recommendedName>
        <fullName evidence="6">PKD domain-containing protein</fullName>
    </recommendedName>
</protein>
<evidence type="ECO:0000259" key="6">
    <source>
        <dbReference type="PROSITE" id="PS50093"/>
    </source>
</evidence>
<organism evidence="7 8">
    <name type="scientific">Marivirga lumbricoides</name>
    <dbReference type="NCBI Taxonomy" id="1046115"/>
    <lineage>
        <taxon>Bacteria</taxon>
        <taxon>Pseudomonadati</taxon>
        <taxon>Bacteroidota</taxon>
        <taxon>Cytophagia</taxon>
        <taxon>Cytophagales</taxon>
        <taxon>Marivirgaceae</taxon>
        <taxon>Marivirga</taxon>
    </lineage>
</organism>
<dbReference type="InterPro" id="IPR035986">
    <property type="entry name" value="PKD_dom_sf"/>
</dbReference>
<accession>A0ABQ1N818</accession>
<feature type="domain" description="PKD" evidence="6">
    <location>
        <begin position="463"/>
        <end position="528"/>
    </location>
</feature>
<evidence type="ECO:0000256" key="2">
    <source>
        <dbReference type="ARBA" id="ARBA00022692"/>
    </source>
</evidence>
<keyword evidence="3" id="KW-0677">Repeat</keyword>
<dbReference type="SUPFAM" id="SSF49299">
    <property type="entry name" value="PKD domain"/>
    <property type="match status" value="4"/>
</dbReference>
<dbReference type="PANTHER" id="PTHR46730:SF4">
    <property type="entry name" value="POLYCYSTIC KIDNEY DISEASE PROTEIN 1-LIKE 1"/>
    <property type="match status" value="1"/>
</dbReference>
<evidence type="ECO:0000256" key="5">
    <source>
        <dbReference type="ARBA" id="ARBA00023136"/>
    </source>
</evidence>
<name>A0ABQ1N818_9BACT</name>
<sequence>MEAQTTVTNKGETITIANTSLYINGSLINDVNKEGDRDGGVDNAGTLLVRDSLVNKTQNNLFDPLTTGGKVIFNGSNEQVIQSPQFVHFYHLFVEKQGGNLVLRQSIRVLDSLSLVSGSLFLGDYDIDFTPSTNASGTGRIFGENNTNRIYTGLQGKGVVKTREYLENVDNTFSPGNLGLSITTSTDAFFGTTEITRGHGQQKGAGDGSISRFYDFTPETSSKAKEVSLQYLDDTELASLDETTFGLWYSADGGVIWRSQGGTLDAAQDKVVKSDVPFSTLTRVTIGPRDCIAPPVVDLGNSPLYFCAGETITLDAGNPGMEYSWSNTATTQTIEVSEAGIYSVTVINANGCVGIGQIQLIEQPLPIADFKASYVCIGEKTIFTNQSTISEGNLTYQWDFGIPGIDTDISTAENPEFIYEEAGTYQVKLLVSSSYGCTDSITKTVVVSPLPEAAFSVDNVCFGETINFTNNSTVAAGGMTYLWEFGDGTTSSAVSPSKNYSEAGSYNVKLIVISNAGCKDSITQTLAVYSKPVPDFSFTSVCKGDDIAIVNNSTSENGRLSYYWDFGDGTSSTSKKPSKSYVEAGFYTIILTINSPYGCGEVISKEIAINACPGPDPVDCSQLNFQVNLGPDQELCPGEFLILDAGSEGASYRWSNNSTERTLRVDQAGEYWVEVMSDQGCMSKDYITIESLELNLGKDILFCQGGGVTLDAGNPGSVYRWNSDQGLSAFNQSLEVVSPGKYWVTVERGSCSITDTVNVRETSNAMTANFLSASLVDVGDTLEFIQVSYPQPTEFYWSFGDGTYSEEADPSHIYYQSGDFDVKLITGNDVCADTLTKTITVRPLRTPGEMEVIGETFTEILLVKIYPNPTRGNLKLEIELSKETEVGISVYNMGGILMTTKELNGQSIKETLDLNRFSSGMYIVRVIAGNQVEMRKVIKL</sequence>
<feature type="domain" description="PKD" evidence="6">
    <location>
        <begin position="546"/>
        <end position="609"/>
    </location>
</feature>
<keyword evidence="4" id="KW-1133">Transmembrane helix</keyword>
<dbReference type="InterPro" id="IPR000601">
    <property type="entry name" value="PKD_dom"/>
</dbReference>
<comment type="caution">
    <text evidence="7">The sequence shown here is derived from an EMBL/GenBank/DDBJ whole genome shotgun (WGS) entry which is preliminary data.</text>
</comment>
<evidence type="ECO:0000256" key="4">
    <source>
        <dbReference type="ARBA" id="ARBA00022989"/>
    </source>
</evidence>
<dbReference type="PROSITE" id="PS50093">
    <property type="entry name" value="PKD"/>
    <property type="match status" value="4"/>
</dbReference>
<comment type="subcellular location">
    <subcellularLocation>
        <location evidence="1">Membrane</location>
        <topology evidence="1">Multi-pass membrane protein</topology>
    </subcellularLocation>
</comment>
<keyword evidence="5" id="KW-0472">Membrane</keyword>
<dbReference type="NCBIfam" id="TIGR04183">
    <property type="entry name" value="Por_Secre_tail"/>
    <property type="match status" value="1"/>
</dbReference>
<dbReference type="Gene3D" id="2.60.40.10">
    <property type="entry name" value="Immunoglobulins"/>
    <property type="match status" value="4"/>
</dbReference>
<dbReference type="EMBL" id="BMEC01000019">
    <property type="protein sequence ID" value="GGC53935.1"/>
    <property type="molecule type" value="Genomic_DNA"/>
</dbReference>
<dbReference type="Pfam" id="PF18911">
    <property type="entry name" value="PKD_4"/>
    <property type="match status" value="4"/>
</dbReference>
<keyword evidence="2" id="KW-0812">Transmembrane</keyword>
<evidence type="ECO:0000256" key="1">
    <source>
        <dbReference type="ARBA" id="ARBA00004141"/>
    </source>
</evidence>
<dbReference type="Proteomes" id="UP000636010">
    <property type="component" value="Unassembled WGS sequence"/>
</dbReference>
<reference evidence="8" key="1">
    <citation type="journal article" date="2019" name="Int. J. Syst. Evol. Microbiol.">
        <title>The Global Catalogue of Microorganisms (GCM) 10K type strain sequencing project: providing services to taxonomists for standard genome sequencing and annotation.</title>
        <authorList>
            <consortium name="The Broad Institute Genomics Platform"/>
            <consortium name="The Broad Institute Genome Sequencing Center for Infectious Disease"/>
            <person name="Wu L."/>
            <person name="Ma J."/>
        </authorList>
    </citation>
    <scope>NUCLEOTIDE SEQUENCE [LARGE SCALE GENOMIC DNA]</scope>
    <source>
        <strain evidence="8">CGMCC 1.10832</strain>
    </source>
</reference>
<feature type="domain" description="PKD" evidence="6">
    <location>
        <begin position="378"/>
        <end position="447"/>
    </location>
</feature>
<dbReference type="SMART" id="SM00089">
    <property type="entry name" value="PKD"/>
    <property type="match status" value="4"/>
</dbReference>
<dbReference type="CDD" id="cd00146">
    <property type="entry name" value="PKD"/>
    <property type="match status" value="4"/>
</dbReference>
<keyword evidence="8" id="KW-1185">Reference proteome</keyword>
<evidence type="ECO:0000313" key="7">
    <source>
        <dbReference type="EMBL" id="GGC53935.1"/>
    </source>
</evidence>
<gene>
    <name evidence="7" type="ORF">GCM10011506_44450</name>
</gene>
<dbReference type="InterPro" id="IPR013783">
    <property type="entry name" value="Ig-like_fold"/>
</dbReference>
<feature type="domain" description="PKD" evidence="6">
    <location>
        <begin position="778"/>
        <end position="841"/>
    </location>
</feature>
<dbReference type="PANTHER" id="PTHR46730">
    <property type="entry name" value="POLYCYSTIN-1"/>
    <property type="match status" value="1"/>
</dbReference>